<dbReference type="Proteomes" id="UP000076021">
    <property type="component" value="Chromosome"/>
</dbReference>
<proteinExistence type="predicted"/>
<keyword evidence="1 3" id="KW-0378">Hydrolase</keyword>
<evidence type="ECO:0000259" key="2">
    <source>
        <dbReference type="Pfam" id="PF20434"/>
    </source>
</evidence>
<evidence type="ECO:0000256" key="1">
    <source>
        <dbReference type="ARBA" id="ARBA00022801"/>
    </source>
</evidence>
<protein>
    <submittedName>
        <fullName evidence="3">Alpha/beta hydrolase</fullName>
    </submittedName>
</protein>
<keyword evidence="4" id="KW-1185">Reference proteome</keyword>
<dbReference type="KEGG" id="rst:ATY39_05530"/>
<dbReference type="EMBL" id="CP014806">
    <property type="protein sequence ID" value="AMW98963.1"/>
    <property type="molecule type" value="Genomic_DNA"/>
</dbReference>
<reference evidence="3 4" key="1">
    <citation type="journal article" date="2016" name="Genome Announc.">
        <title>Whole-Genome Sequence of Rummeliibacillus stabekisii Strain PP9 Isolated from Antarctic Soil.</title>
        <authorList>
            <person name="da Mota F.F."/>
            <person name="Vollu R.E."/>
            <person name="Jurelevicius D."/>
            <person name="Seldin L."/>
        </authorList>
    </citation>
    <scope>NUCLEOTIDE SEQUENCE [LARGE SCALE GENOMIC DNA]</scope>
    <source>
        <strain evidence="3 4">PP9</strain>
    </source>
</reference>
<dbReference type="PANTHER" id="PTHR48081">
    <property type="entry name" value="AB HYDROLASE SUPERFAMILY PROTEIN C4A8.06C"/>
    <property type="match status" value="1"/>
</dbReference>
<dbReference type="AlphaFoldDB" id="A0A143HB62"/>
<dbReference type="InterPro" id="IPR050300">
    <property type="entry name" value="GDXG_lipolytic_enzyme"/>
</dbReference>
<dbReference type="RefSeq" id="WP_066786972.1">
    <property type="nucleotide sequence ID" value="NZ_CP014806.1"/>
</dbReference>
<dbReference type="STRING" id="241244.ATY39_05530"/>
<evidence type="ECO:0000313" key="4">
    <source>
        <dbReference type="Proteomes" id="UP000076021"/>
    </source>
</evidence>
<dbReference type="Pfam" id="PF20434">
    <property type="entry name" value="BD-FAE"/>
    <property type="match status" value="1"/>
</dbReference>
<gene>
    <name evidence="3" type="ORF">ATY39_05530</name>
</gene>
<dbReference type="InterPro" id="IPR049492">
    <property type="entry name" value="BD-FAE-like_dom"/>
</dbReference>
<dbReference type="SUPFAM" id="SSF53474">
    <property type="entry name" value="alpha/beta-Hydrolases"/>
    <property type="match status" value="1"/>
</dbReference>
<dbReference type="Gene3D" id="3.40.50.1820">
    <property type="entry name" value="alpha/beta hydrolase"/>
    <property type="match status" value="1"/>
</dbReference>
<reference evidence="4" key="2">
    <citation type="submission" date="2016-03" db="EMBL/GenBank/DDBJ databases">
        <authorList>
            <person name="Seldin L."/>
        </authorList>
    </citation>
    <scope>NUCLEOTIDE SEQUENCE [LARGE SCALE GENOMIC DNA]</scope>
    <source>
        <strain evidence="4">PP9</strain>
    </source>
</reference>
<sequence>MLKTTVSFKKEFNFELKGDFYPADEANKPVIVYIHGGGLFWGSREDLKAEQIEFYHEAGYNIFSIDYRLAPETKISEIRTDIESALSWLENKGANEFKYDPERIAVIGGSAGGYLALLSGLFNQKPKAIVSFYGYGDITGNWATKPSPHYQKMTAVPAELAKMLVSDQPISVGPIEKRYAIYMYARQSGNWIEQISGLHPVIFKDKLLQYCPAALANAEFPPTLLLHGTDDEDVPYEQSVVMQEKLQEAGVQSKLITIPGGKHVFDENWGNSDVQNAFKEVVQFLDQYL</sequence>
<feature type="domain" description="BD-FAE-like" evidence="2">
    <location>
        <begin position="23"/>
        <end position="246"/>
    </location>
</feature>
<dbReference type="InterPro" id="IPR029058">
    <property type="entry name" value="AB_hydrolase_fold"/>
</dbReference>
<dbReference type="GO" id="GO:0016787">
    <property type="term" value="F:hydrolase activity"/>
    <property type="evidence" value="ECO:0007669"/>
    <property type="project" value="UniProtKB-KW"/>
</dbReference>
<dbReference type="OrthoDB" id="9815425at2"/>
<dbReference type="PANTHER" id="PTHR48081:SF3">
    <property type="entry name" value="ALPHA_BETA HYDROLASE FOLD-3 DOMAIN-CONTAINING PROTEIN"/>
    <property type="match status" value="1"/>
</dbReference>
<evidence type="ECO:0000313" key="3">
    <source>
        <dbReference type="EMBL" id="AMW98963.1"/>
    </source>
</evidence>
<name>A0A143HB62_9BACL</name>
<organism evidence="3 4">
    <name type="scientific">Rummeliibacillus stabekisii</name>
    <dbReference type="NCBI Taxonomy" id="241244"/>
    <lineage>
        <taxon>Bacteria</taxon>
        <taxon>Bacillati</taxon>
        <taxon>Bacillota</taxon>
        <taxon>Bacilli</taxon>
        <taxon>Bacillales</taxon>
        <taxon>Caryophanaceae</taxon>
        <taxon>Rummeliibacillus</taxon>
    </lineage>
</organism>
<accession>A0A143HB62</accession>